<dbReference type="Proteomes" id="UP000223363">
    <property type="component" value="Segment"/>
</dbReference>
<reference evidence="2" key="1">
    <citation type="submission" date="2017-06" db="EMBL/GenBank/DDBJ databases">
        <authorList>
            <person name="Zhao X."/>
        </authorList>
    </citation>
    <scope>NUCLEOTIDE SEQUENCE [LARGE SCALE GENOMIC DNA]</scope>
</reference>
<gene>
    <name evidence="1" type="ORF">2050HW_00117</name>
</gene>
<evidence type="ECO:0000313" key="1">
    <source>
        <dbReference type="EMBL" id="ATA65452.1"/>
    </source>
</evidence>
<accession>A0A289ZIE6</accession>
<evidence type="ECO:0000313" key="2">
    <source>
        <dbReference type="Proteomes" id="UP000223363"/>
    </source>
</evidence>
<sequence>MDSYLNSFRRVVCARNFNSVYFKGTGTGNAGEKISFFECLFSDTSSSNIVLDIFAFELTFDNCSFDYQKGDVFFLGKSTTHGWVKITNSHIEGFDGYLINQPDKWTGTGQKFYFVNTQVWGVYATIPYSPPRKLFDAELGAFYVSFQDSPVNFRNKGTKDYGTLTGFGKTNDSSSVTGQFTVNSSRTDPCYLISYNLADNRRYRFTGTEGVVLPNPEPSTGISYITRNGAVEVTYGKIGADGLQSVVINSSDVGAEVDFVFPERVPVGPRDTFNSMISVKQGSATGDVKVFGIARCFTDPTMTGKKNAADDNVVITTNYPVLGTTADRNFLLSEALGEVGTNVTRNDFVATPPLTSTLWNAVKSASIGLRITGFTGSIEIKLPVYWKVK</sequence>
<keyword evidence="2" id="KW-1185">Reference proteome</keyword>
<proteinExistence type="predicted"/>
<dbReference type="EMBL" id="MF285618">
    <property type="protein sequence ID" value="ATA65452.1"/>
    <property type="molecule type" value="Genomic_DNA"/>
</dbReference>
<protein>
    <submittedName>
        <fullName evidence="1">Uncharacterized protein</fullName>
    </submittedName>
</protein>
<organism evidence="1 2">
    <name type="scientific">Serratia phage vB_SmaM_ 2050HW</name>
    <dbReference type="NCBI Taxonomy" id="2024252"/>
    <lineage>
        <taxon>Viruses</taxon>
        <taxon>Duplodnaviria</taxon>
        <taxon>Heunggongvirae</taxon>
        <taxon>Uroviricota</taxon>
        <taxon>Caudoviricetes</taxon>
        <taxon>Chimalliviridae</taxon>
        <taxon>Moabitevirus</taxon>
        <taxon>Moabitevirus mv2050HW</taxon>
    </lineage>
</organism>
<name>A0A289ZIE6_9CAUD</name>